<dbReference type="PANTHER" id="PTHR11153:SF17">
    <property type="entry name" value="SIDEROFLEXIN-5"/>
    <property type="match status" value="1"/>
</dbReference>
<evidence type="ECO:0000256" key="1">
    <source>
        <dbReference type="ARBA" id="ARBA00004225"/>
    </source>
</evidence>
<dbReference type="Ensembl" id="ENSCAFT00020019677.1">
    <property type="protein sequence ID" value="ENSCAFP00020016956.1"/>
    <property type="gene ID" value="ENSCAFG00020013580.1"/>
</dbReference>
<dbReference type="PANTHER" id="PTHR11153">
    <property type="entry name" value="SIDEROFLEXIN"/>
    <property type="match status" value="1"/>
</dbReference>
<evidence type="ECO:0000256" key="7">
    <source>
        <dbReference type="ARBA" id="ARBA00023128"/>
    </source>
</evidence>
<keyword evidence="11" id="KW-1185">Reference proteome</keyword>
<keyword evidence="4 9" id="KW-0812">Transmembrane</keyword>
<dbReference type="GeneTree" id="ENSGT01030000234641"/>
<organism evidence="10 11">
    <name type="scientific">Canis lupus dingo</name>
    <name type="common">dingo</name>
    <dbReference type="NCBI Taxonomy" id="286419"/>
    <lineage>
        <taxon>Eukaryota</taxon>
        <taxon>Metazoa</taxon>
        <taxon>Chordata</taxon>
        <taxon>Craniata</taxon>
        <taxon>Vertebrata</taxon>
        <taxon>Euteleostomi</taxon>
        <taxon>Mammalia</taxon>
        <taxon>Eutheria</taxon>
        <taxon>Laurasiatheria</taxon>
        <taxon>Carnivora</taxon>
        <taxon>Caniformia</taxon>
        <taxon>Canidae</taxon>
        <taxon>Canis</taxon>
    </lineage>
</organism>
<sequence>MCLAAVHTPTGSREGFTARWLCPPPWELHSLQPLLAPQALLETALTRVVLPMPILVLPPIVMSMLEKTALLQARPRLLLPVQSLVCLAAFGLALPLAISLFPQMSEVSVGRAGEGGVQFSCLLTNTYSVPTP</sequence>
<feature type="transmembrane region" description="Helical" evidence="9">
    <location>
        <begin position="44"/>
        <end position="65"/>
    </location>
</feature>
<keyword evidence="8 9" id="KW-0472">Membrane</keyword>
<keyword evidence="7" id="KW-0496">Mitochondrion</keyword>
<evidence type="ECO:0000313" key="11">
    <source>
        <dbReference type="Proteomes" id="UP000694391"/>
    </source>
</evidence>
<dbReference type="GO" id="GO:0006865">
    <property type="term" value="P:amino acid transport"/>
    <property type="evidence" value="ECO:0007669"/>
    <property type="project" value="UniProtKB-KW"/>
</dbReference>
<evidence type="ECO:0000256" key="9">
    <source>
        <dbReference type="SAM" id="Phobius"/>
    </source>
</evidence>
<accession>A0A8C0KKR4</accession>
<dbReference type="InterPro" id="IPR004686">
    <property type="entry name" value="Mtc"/>
</dbReference>
<evidence type="ECO:0000256" key="5">
    <source>
        <dbReference type="ARBA" id="ARBA00022970"/>
    </source>
</evidence>
<evidence type="ECO:0008006" key="12">
    <source>
        <dbReference type="Google" id="ProtNLM"/>
    </source>
</evidence>
<evidence type="ECO:0000256" key="8">
    <source>
        <dbReference type="ARBA" id="ARBA00023136"/>
    </source>
</evidence>
<reference evidence="10" key="2">
    <citation type="submission" date="2025-09" db="UniProtKB">
        <authorList>
            <consortium name="Ensembl"/>
        </authorList>
    </citation>
    <scope>IDENTIFICATION</scope>
</reference>
<evidence type="ECO:0000256" key="6">
    <source>
        <dbReference type="ARBA" id="ARBA00022989"/>
    </source>
</evidence>
<dbReference type="GO" id="GO:0005743">
    <property type="term" value="C:mitochondrial inner membrane"/>
    <property type="evidence" value="ECO:0007669"/>
    <property type="project" value="TreeGrafter"/>
</dbReference>
<evidence type="ECO:0000256" key="4">
    <source>
        <dbReference type="ARBA" id="ARBA00022692"/>
    </source>
</evidence>
<dbReference type="Pfam" id="PF03820">
    <property type="entry name" value="SFXNs"/>
    <property type="match status" value="1"/>
</dbReference>
<reference evidence="10" key="1">
    <citation type="submission" date="2025-08" db="UniProtKB">
        <authorList>
            <consortium name="Ensembl"/>
        </authorList>
    </citation>
    <scope>IDENTIFICATION</scope>
</reference>
<keyword evidence="3" id="KW-0813">Transport</keyword>
<comment type="subcellular location">
    <subcellularLocation>
        <location evidence="1">Mitochondrion membrane</location>
        <topology evidence="1">Multi-pass membrane protein</topology>
    </subcellularLocation>
</comment>
<dbReference type="GO" id="GO:0015075">
    <property type="term" value="F:monoatomic ion transmembrane transporter activity"/>
    <property type="evidence" value="ECO:0007669"/>
    <property type="project" value="InterPro"/>
</dbReference>
<keyword evidence="5" id="KW-0029">Amino-acid transport</keyword>
<dbReference type="Proteomes" id="UP000694391">
    <property type="component" value="Unplaced"/>
</dbReference>
<name>A0A8C0KKR4_CANLU</name>
<evidence type="ECO:0000256" key="2">
    <source>
        <dbReference type="ARBA" id="ARBA00005974"/>
    </source>
</evidence>
<protein>
    <recommendedName>
        <fullName evidence="12">Sideroflexin-5</fullName>
    </recommendedName>
</protein>
<proteinExistence type="inferred from homology"/>
<keyword evidence="6 9" id="KW-1133">Transmembrane helix</keyword>
<dbReference type="GO" id="GO:1990542">
    <property type="term" value="P:mitochondrial transmembrane transport"/>
    <property type="evidence" value="ECO:0007669"/>
    <property type="project" value="TreeGrafter"/>
</dbReference>
<evidence type="ECO:0000313" key="10">
    <source>
        <dbReference type="Ensembl" id="ENSCAFP00020016956.1"/>
    </source>
</evidence>
<dbReference type="AlphaFoldDB" id="A0A8C0KKR4"/>
<comment type="similarity">
    <text evidence="2">Belongs to the sideroflexin family.</text>
</comment>
<evidence type="ECO:0000256" key="3">
    <source>
        <dbReference type="ARBA" id="ARBA00022448"/>
    </source>
</evidence>
<dbReference type="GO" id="GO:0015137">
    <property type="term" value="F:citrate transmembrane transporter activity"/>
    <property type="evidence" value="ECO:0007669"/>
    <property type="project" value="TreeGrafter"/>
</dbReference>
<feature type="transmembrane region" description="Helical" evidence="9">
    <location>
        <begin position="77"/>
        <end position="101"/>
    </location>
</feature>